<dbReference type="InterPro" id="IPR001792">
    <property type="entry name" value="Acylphosphatase-like_dom"/>
</dbReference>
<accession>A0A7G9Z9K6</accession>
<protein>
    <recommendedName>
        <fullName evidence="1">acylphosphatase</fullName>
        <ecNumber evidence="1">3.6.1.7</ecNumber>
    </recommendedName>
</protein>
<dbReference type="InterPro" id="IPR020456">
    <property type="entry name" value="Acylphosphatase"/>
</dbReference>
<name>A0A7G9Z9K6_9EURY</name>
<dbReference type="SUPFAM" id="SSF54975">
    <property type="entry name" value="Acylphosphatase/BLUF domain-like"/>
    <property type="match status" value="1"/>
</dbReference>
<dbReference type="GO" id="GO:0003998">
    <property type="term" value="F:acylphosphatase activity"/>
    <property type="evidence" value="ECO:0007669"/>
    <property type="project" value="UniProtKB-EC"/>
</dbReference>
<evidence type="ECO:0000313" key="4">
    <source>
        <dbReference type="EMBL" id="QNO56940.1"/>
    </source>
</evidence>
<evidence type="ECO:0000256" key="2">
    <source>
        <dbReference type="RuleBase" id="RU004168"/>
    </source>
</evidence>
<dbReference type="Gene3D" id="3.30.70.100">
    <property type="match status" value="1"/>
</dbReference>
<evidence type="ECO:0000259" key="3">
    <source>
        <dbReference type="PROSITE" id="PS51160"/>
    </source>
</evidence>
<feature type="active site" evidence="1">
    <location>
        <position position="19"/>
    </location>
</feature>
<dbReference type="PANTHER" id="PTHR47268:SF4">
    <property type="entry name" value="ACYLPHOSPHATASE"/>
    <property type="match status" value="1"/>
</dbReference>
<organism evidence="4">
    <name type="scientific">Candidatus Methanophaga sp. ANME-1 ERB7</name>
    <dbReference type="NCBI Taxonomy" id="2759913"/>
    <lineage>
        <taxon>Archaea</taxon>
        <taxon>Methanobacteriati</taxon>
        <taxon>Methanobacteriota</taxon>
        <taxon>Stenosarchaea group</taxon>
        <taxon>Methanomicrobia</taxon>
        <taxon>Candidatus Methanophagales</taxon>
        <taxon>Candidatus Methanophagaceae</taxon>
        <taxon>Candidatus Methanophaga</taxon>
    </lineage>
</organism>
<comment type="similarity">
    <text evidence="2">Belongs to the acylphosphatase family.</text>
</comment>
<evidence type="ECO:0000256" key="1">
    <source>
        <dbReference type="PROSITE-ProRule" id="PRU00520"/>
    </source>
</evidence>
<sequence>MQTRADIILKGKVQMVGFRTFIKNSADSLNIKGVAENLPDGTVKIVCEGEKPKITDFISYIKQESPSFAAIDDIKVEYGSYKGEFSSFKRQGADVPSEDGAVLAVLKSFDAKAEKMVTILGSMNEKLGSIDEKQDKTIVILKDVKEDTKYIPGIKDDTSKLLGKQDKSMEILDSVKQDTGEMTDTLTFLKAVYRETLELKEKYEVLSRDVAAIKIKLKAG</sequence>
<dbReference type="InterPro" id="IPR036046">
    <property type="entry name" value="Acylphosphatase-like_dom_sf"/>
</dbReference>
<gene>
    <name evidence="4" type="primary">yccX</name>
    <name evidence="4" type="ORF">KMABBJJO_00019</name>
</gene>
<dbReference type="EMBL" id="MT631673">
    <property type="protein sequence ID" value="QNO56940.1"/>
    <property type="molecule type" value="Genomic_DNA"/>
</dbReference>
<feature type="active site" evidence="1">
    <location>
        <position position="37"/>
    </location>
</feature>
<dbReference type="AlphaFoldDB" id="A0A7G9Z9K6"/>
<dbReference type="PROSITE" id="PS51160">
    <property type="entry name" value="ACYLPHOSPHATASE_3"/>
    <property type="match status" value="1"/>
</dbReference>
<comment type="catalytic activity">
    <reaction evidence="1">
        <text>an acyl phosphate + H2O = a carboxylate + phosphate + H(+)</text>
        <dbReference type="Rhea" id="RHEA:14965"/>
        <dbReference type="ChEBI" id="CHEBI:15377"/>
        <dbReference type="ChEBI" id="CHEBI:15378"/>
        <dbReference type="ChEBI" id="CHEBI:29067"/>
        <dbReference type="ChEBI" id="CHEBI:43474"/>
        <dbReference type="ChEBI" id="CHEBI:59918"/>
        <dbReference type="EC" id="3.6.1.7"/>
    </reaction>
</comment>
<dbReference type="EC" id="3.6.1.7" evidence="1"/>
<feature type="domain" description="Acylphosphatase-like" evidence="3">
    <location>
        <begin position="4"/>
        <end position="92"/>
    </location>
</feature>
<dbReference type="Pfam" id="PF00708">
    <property type="entry name" value="Acylphosphatase"/>
    <property type="match status" value="1"/>
</dbReference>
<reference evidence="4" key="1">
    <citation type="submission" date="2020-06" db="EMBL/GenBank/DDBJ databases">
        <title>Unique genomic features of the anaerobic methanotrophic archaea.</title>
        <authorList>
            <person name="Chadwick G.L."/>
            <person name="Skennerton C.T."/>
            <person name="Laso-Perez R."/>
            <person name="Leu A.O."/>
            <person name="Speth D.R."/>
            <person name="Yu H."/>
            <person name="Morgan-Lang C."/>
            <person name="Hatzenpichler R."/>
            <person name="Goudeau D."/>
            <person name="Malmstrom R."/>
            <person name="Brazelton W.J."/>
            <person name="Woyke T."/>
            <person name="Hallam S.J."/>
            <person name="Tyson G.W."/>
            <person name="Wegener G."/>
            <person name="Boetius A."/>
            <person name="Orphan V."/>
        </authorList>
    </citation>
    <scope>NUCLEOTIDE SEQUENCE</scope>
</reference>
<proteinExistence type="inferred from homology"/>
<dbReference type="PANTHER" id="PTHR47268">
    <property type="entry name" value="ACYLPHOSPHATASE"/>
    <property type="match status" value="1"/>
</dbReference>
<keyword evidence="1 4" id="KW-0378">Hydrolase</keyword>